<dbReference type="KEGG" id="gtr:GLOTRDRAFT_123084"/>
<dbReference type="AlphaFoldDB" id="S7RFZ3"/>
<feature type="transmembrane region" description="Helical" evidence="1">
    <location>
        <begin position="328"/>
        <end position="350"/>
    </location>
</feature>
<sequence>MSAYLLAWMRVHTVYSQYQSNKTQDPLGAVVNQIHSWVQLCAREHQMEHGRASSVARTSGNPSKLRVPIHHDAFRAFSINSRRAASNFNGYLGDDFDPLMACSYVAQLVHIGITKCMAYDLTSDRSTSQARSCLTFIREFGMAGSNGSTSPLSDAELLNSVICSVLWEGANSTSANTSALLDSLLTRCVGTVLAANRDTFWVVYCNNPPDDNCPYGYCPNGDIAAYIVSFATGTPIGIPRGARTHSKSIAACLMNMSDDTSHIIWAQLLTLYSLLVLGFVALAGNQLGRIHAELALLIVGSPLTCFLWGQSFWTLLRPRRTRWTASKIARHVLISVSFFLYLAFIIITLIPKASSFFTQESCYREGLGAFGLPFFLLNEVSIILFSVELSSLVVLVIIEWINRRDAWLDMQDGRFLSVVNVKRFLRLMRAKYNHTFFVAFTGVPFIAWVWITELTAISKGGIPLGSPVAFGQLLTLFAAVPPVLAIFQVASGRQAKRRLMQRNAGIPRKGSAEDLLENARLGEKSDPETLHADLAGMDVKTGFVQWWKDLFQAAATDWMWLVFAASIAGFAGASVVLGPLEQNAVEG</sequence>
<feature type="transmembrane region" description="Helical" evidence="1">
    <location>
        <begin position="432"/>
        <end position="451"/>
    </location>
</feature>
<keyword evidence="1" id="KW-0812">Transmembrane</keyword>
<dbReference type="HOGENOM" id="CLU_033081_0_0_1"/>
<feature type="transmembrane region" description="Helical" evidence="1">
    <location>
        <begin position="471"/>
        <end position="490"/>
    </location>
</feature>
<reference evidence="2 3" key="1">
    <citation type="journal article" date="2012" name="Science">
        <title>The Paleozoic origin of enzymatic lignin decomposition reconstructed from 31 fungal genomes.</title>
        <authorList>
            <person name="Floudas D."/>
            <person name="Binder M."/>
            <person name="Riley R."/>
            <person name="Barry K."/>
            <person name="Blanchette R.A."/>
            <person name="Henrissat B."/>
            <person name="Martinez A.T."/>
            <person name="Otillar R."/>
            <person name="Spatafora J.W."/>
            <person name="Yadav J.S."/>
            <person name="Aerts A."/>
            <person name="Benoit I."/>
            <person name="Boyd A."/>
            <person name="Carlson A."/>
            <person name="Copeland A."/>
            <person name="Coutinho P.M."/>
            <person name="de Vries R.P."/>
            <person name="Ferreira P."/>
            <person name="Findley K."/>
            <person name="Foster B."/>
            <person name="Gaskell J."/>
            <person name="Glotzer D."/>
            <person name="Gorecki P."/>
            <person name="Heitman J."/>
            <person name="Hesse C."/>
            <person name="Hori C."/>
            <person name="Igarashi K."/>
            <person name="Jurgens J.A."/>
            <person name="Kallen N."/>
            <person name="Kersten P."/>
            <person name="Kohler A."/>
            <person name="Kuees U."/>
            <person name="Kumar T.K.A."/>
            <person name="Kuo A."/>
            <person name="LaButti K."/>
            <person name="Larrondo L.F."/>
            <person name="Lindquist E."/>
            <person name="Ling A."/>
            <person name="Lombard V."/>
            <person name="Lucas S."/>
            <person name="Lundell T."/>
            <person name="Martin R."/>
            <person name="McLaughlin D.J."/>
            <person name="Morgenstern I."/>
            <person name="Morin E."/>
            <person name="Murat C."/>
            <person name="Nagy L.G."/>
            <person name="Nolan M."/>
            <person name="Ohm R.A."/>
            <person name="Patyshakuliyeva A."/>
            <person name="Rokas A."/>
            <person name="Ruiz-Duenas F.J."/>
            <person name="Sabat G."/>
            <person name="Salamov A."/>
            <person name="Samejima M."/>
            <person name="Schmutz J."/>
            <person name="Slot J.C."/>
            <person name="St John F."/>
            <person name="Stenlid J."/>
            <person name="Sun H."/>
            <person name="Sun S."/>
            <person name="Syed K."/>
            <person name="Tsang A."/>
            <person name="Wiebenga A."/>
            <person name="Young D."/>
            <person name="Pisabarro A."/>
            <person name="Eastwood D.C."/>
            <person name="Martin F."/>
            <person name="Cullen D."/>
            <person name="Grigoriev I.V."/>
            <person name="Hibbett D.S."/>
        </authorList>
    </citation>
    <scope>NUCLEOTIDE SEQUENCE [LARGE SCALE GENOMIC DNA]</scope>
    <source>
        <strain evidence="2 3">ATCC 11539</strain>
    </source>
</reference>
<keyword evidence="3" id="KW-1185">Reference proteome</keyword>
<organism evidence="2 3">
    <name type="scientific">Gloeophyllum trabeum (strain ATCC 11539 / FP-39264 / Madison 617)</name>
    <name type="common">Brown rot fungus</name>
    <dbReference type="NCBI Taxonomy" id="670483"/>
    <lineage>
        <taxon>Eukaryota</taxon>
        <taxon>Fungi</taxon>
        <taxon>Dikarya</taxon>
        <taxon>Basidiomycota</taxon>
        <taxon>Agaricomycotina</taxon>
        <taxon>Agaricomycetes</taxon>
        <taxon>Gloeophyllales</taxon>
        <taxon>Gloeophyllaceae</taxon>
        <taxon>Gloeophyllum</taxon>
    </lineage>
</organism>
<evidence type="ECO:0000256" key="1">
    <source>
        <dbReference type="SAM" id="Phobius"/>
    </source>
</evidence>
<gene>
    <name evidence="2" type="ORF">GLOTRDRAFT_123084</name>
</gene>
<keyword evidence="1" id="KW-0472">Membrane</keyword>
<dbReference type="OrthoDB" id="3234297at2759"/>
<feature type="transmembrane region" description="Helical" evidence="1">
    <location>
        <begin position="558"/>
        <end position="580"/>
    </location>
</feature>
<name>S7RFZ3_GLOTA</name>
<dbReference type="GeneID" id="19300918"/>
<accession>S7RFZ3</accession>
<proteinExistence type="predicted"/>
<evidence type="ECO:0000313" key="3">
    <source>
        <dbReference type="Proteomes" id="UP000030669"/>
    </source>
</evidence>
<feature type="transmembrane region" description="Helical" evidence="1">
    <location>
        <begin position="263"/>
        <end position="282"/>
    </location>
</feature>
<feature type="transmembrane region" description="Helical" evidence="1">
    <location>
        <begin position="294"/>
        <end position="316"/>
    </location>
</feature>
<dbReference type="EMBL" id="KB469310">
    <property type="protein sequence ID" value="EPQ51439.1"/>
    <property type="molecule type" value="Genomic_DNA"/>
</dbReference>
<dbReference type="RefSeq" id="XP_007869917.1">
    <property type="nucleotide sequence ID" value="XM_007871726.1"/>
</dbReference>
<protein>
    <submittedName>
        <fullName evidence="2">Uncharacterized protein</fullName>
    </submittedName>
</protein>
<feature type="transmembrane region" description="Helical" evidence="1">
    <location>
        <begin position="380"/>
        <end position="401"/>
    </location>
</feature>
<evidence type="ECO:0000313" key="2">
    <source>
        <dbReference type="EMBL" id="EPQ51439.1"/>
    </source>
</evidence>
<keyword evidence="1" id="KW-1133">Transmembrane helix</keyword>
<dbReference type="eggNOG" id="ENOG502SYCP">
    <property type="taxonomic scope" value="Eukaryota"/>
</dbReference>
<dbReference type="Proteomes" id="UP000030669">
    <property type="component" value="Unassembled WGS sequence"/>
</dbReference>